<dbReference type="EMBL" id="UGUA01000002">
    <property type="protein sequence ID" value="SUC35838.1"/>
    <property type="molecule type" value="Genomic_DNA"/>
</dbReference>
<dbReference type="Proteomes" id="UP000255129">
    <property type="component" value="Unassembled WGS sequence"/>
</dbReference>
<gene>
    <name evidence="2" type="ORF">NCTC12026_02239</name>
</gene>
<evidence type="ECO:0000313" key="2">
    <source>
        <dbReference type="EMBL" id="SUC35838.1"/>
    </source>
</evidence>
<dbReference type="PROSITE" id="PS51301">
    <property type="entry name" value="KILA_N"/>
    <property type="match status" value="1"/>
</dbReference>
<evidence type="ECO:0000259" key="1">
    <source>
        <dbReference type="PROSITE" id="PS51301"/>
    </source>
</evidence>
<dbReference type="Pfam" id="PF04383">
    <property type="entry name" value="KilA-N"/>
    <property type="match status" value="1"/>
</dbReference>
<proteinExistence type="predicted"/>
<dbReference type="SMART" id="SM01252">
    <property type="entry name" value="KilA-N"/>
    <property type="match status" value="1"/>
</dbReference>
<dbReference type="RefSeq" id="WP_115164408.1">
    <property type="nucleotide sequence ID" value="NZ_UGUA01000002.1"/>
</dbReference>
<feature type="domain" description="KilA-N" evidence="1">
    <location>
        <begin position="1"/>
        <end position="107"/>
    </location>
</feature>
<protein>
    <submittedName>
        <fullName evidence="2">KilA-N domain</fullName>
    </submittedName>
</protein>
<dbReference type="InterPro" id="IPR017880">
    <property type="entry name" value="KilA_N"/>
</dbReference>
<dbReference type="OrthoDB" id="5298460at2"/>
<dbReference type="InterPro" id="IPR018004">
    <property type="entry name" value="KilA/APSES_HTH"/>
</dbReference>
<name>A0A379G4E2_9GAMM</name>
<accession>A0A379G4E2</accession>
<sequence>MNNLVIDGVGVRQDFNGRFCLNDLHRAAGGENKHKPSYFLNNEQTKALINELLFTGGNPSSEENQPVIVINGGSERGSYACKELIYAYAMWISPSFSLKVIRTFDSTVQQRIQAKLSDKVQAGTILLESMAKTLNLSNSSKLGGYQKLQQMAGLPNLSPTYAIDAPSDAVDGSSRATHSLTEFIRKNGLNISAQAAYKRLSELGLVERKSRPSTKGIDKTKYFWSITSKGLIYGKNITSPNNPRETQPHFYESKSADLVKLMVVGKVA</sequence>
<organism evidence="2 3">
    <name type="scientific">Providencia rustigianii</name>
    <dbReference type="NCBI Taxonomy" id="158850"/>
    <lineage>
        <taxon>Bacteria</taxon>
        <taxon>Pseudomonadati</taxon>
        <taxon>Pseudomonadota</taxon>
        <taxon>Gammaproteobacteria</taxon>
        <taxon>Enterobacterales</taxon>
        <taxon>Morganellaceae</taxon>
        <taxon>Providencia</taxon>
    </lineage>
</organism>
<evidence type="ECO:0000313" key="3">
    <source>
        <dbReference type="Proteomes" id="UP000255129"/>
    </source>
</evidence>
<dbReference type="AlphaFoldDB" id="A0A379G4E2"/>
<reference evidence="2 3" key="1">
    <citation type="submission" date="2018-06" db="EMBL/GenBank/DDBJ databases">
        <authorList>
            <consortium name="Pathogen Informatics"/>
            <person name="Doyle S."/>
        </authorList>
    </citation>
    <scope>NUCLEOTIDE SEQUENCE [LARGE SCALE GENOMIC DNA]</scope>
    <source>
        <strain evidence="2 3">NCTC12026</strain>
    </source>
</reference>